<dbReference type="GO" id="GO:0016757">
    <property type="term" value="F:glycosyltransferase activity"/>
    <property type="evidence" value="ECO:0007669"/>
    <property type="project" value="UniProtKB-KW"/>
</dbReference>
<evidence type="ECO:0000259" key="1">
    <source>
        <dbReference type="Pfam" id="PF00156"/>
    </source>
</evidence>
<organism evidence="2">
    <name type="scientific">Rhizobium sp. ZPR3</name>
    <dbReference type="NCBI Taxonomy" id="3158967"/>
    <lineage>
        <taxon>Bacteria</taxon>
        <taxon>Pseudomonadati</taxon>
        <taxon>Pseudomonadota</taxon>
        <taxon>Alphaproteobacteria</taxon>
        <taxon>Hyphomicrobiales</taxon>
        <taxon>Rhizobiaceae</taxon>
        <taxon>Rhizobium/Agrobacterium group</taxon>
        <taxon>Rhizobium</taxon>
    </lineage>
</organism>
<evidence type="ECO:0000313" key="2">
    <source>
        <dbReference type="EMBL" id="XBT92628.1"/>
    </source>
</evidence>
<dbReference type="PANTHER" id="PTHR43218">
    <property type="entry name" value="PHOSPHORIBOSYLTRANSFERASE-RELATED"/>
    <property type="match status" value="1"/>
</dbReference>
<dbReference type="SUPFAM" id="SSF53271">
    <property type="entry name" value="PRTase-like"/>
    <property type="match status" value="1"/>
</dbReference>
<dbReference type="Gene3D" id="3.40.50.2020">
    <property type="match status" value="1"/>
</dbReference>
<accession>A0AAU7RR17</accession>
<dbReference type="Pfam" id="PF00156">
    <property type="entry name" value="Pribosyltran"/>
    <property type="match status" value="1"/>
</dbReference>
<dbReference type="CDD" id="cd06223">
    <property type="entry name" value="PRTases_typeI"/>
    <property type="match status" value="1"/>
</dbReference>
<keyword evidence="2" id="KW-0808">Transferase</keyword>
<dbReference type="NCBIfam" id="NF004689">
    <property type="entry name" value="PRK06031.1"/>
    <property type="match status" value="1"/>
</dbReference>
<sequence>MQPHDFWQELHTPGTFDPMEERADFHVAELPDGRQLRLPIRVLADGDHALASLIVNQASFAVQDALAEALAAQISAHDVDVIAGLPTLGLTLAAAVARTLGHARYVPLGTSRKFWYRDELSVALSSITTPNQEKRLYIDPRMLPLLQGKRVALIDDVISSGASIVSGLALLTSCDIEPVVIGAAMLQSDRWRDRVDLSGKRWSERIVGVFSTPILEQGENGCWRRPR</sequence>
<feature type="domain" description="Phosphoribosyltransferase" evidence="1">
    <location>
        <begin position="66"/>
        <end position="187"/>
    </location>
</feature>
<dbReference type="InterPro" id="IPR000836">
    <property type="entry name" value="PRTase_dom"/>
</dbReference>
<reference evidence="2" key="1">
    <citation type="submission" date="2024-06" db="EMBL/GenBank/DDBJ databases">
        <authorList>
            <person name="Li T."/>
            <person name="Gao R."/>
        </authorList>
    </citation>
    <scope>NUCLEOTIDE SEQUENCE</scope>
    <source>
        <strain evidence="2">ZPR3</strain>
    </source>
</reference>
<keyword evidence="2" id="KW-0328">Glycosyltransferase</keyword>
<gene>
    <name evidence="2" type="ORF">ABM479_18010</name>
</gene>
<name>A0AAU7RR17_9HYPH</name>
<dbReference type="InterPro" id="IPR029057">
    <property type="entry name" value="PRTase-like"/>
</dbReference>
<proteinExistence type="predicted"/>
<dbReference type="PANTHER" id="PTHR43218:SF1">
    <property type="entry name" value="PHOSPHORIBOSYLTRANSFERASE"/>
    <property type="match status" value="1"/>
</dbReference>
<dbReference type="RefSeq" id="WP_174178438.1">
    <property type="nucleotide sequence ID" value="NZ_CP157960.1"/>
</dbReference>
<dbReference type="EMBL" id="CP157960">
    <property type="protein sequence ID" value="XBT92628.1"/>
    <property type="molecule type" value="Genomic_DNA"/>
</dbReference>
<dbReference type="AlphaFoldDB" id="A0AAU7RR17"/>
<protein>
    <submittedName>
        <fullName evidence="2">Phosphoribosyltransferase</fullName>
    </submittedName>
</protein>